<evidence type="ECO:0000313" key="2">
    <source>
        <dbReference type="EMBL" id="MBB4921241.1"/>
    </source>
</evidence>
<dbReference type="Pfam" id="PF20530">
    <property type="entry name" value="DUF6745"/>
    <property type="match status" value="1"/>
</dbReference>
<sequence length="413" mass="44866">MTTVQQTMPDRDANLAEVTARWRQTATRTGAAERVAAEQGVLACYQAAGLAAPRALVWFDSPLQAAAAALLLTGGSAAVRARLGEGRAEELFAPVAARLTAAGVRAAAGGAGASVREEVRTRPWERSRTRAHERLGARGWASLWSLTGGELWSQSQALSGRIRSAVAELLDRSGEQAAEDEQLRAAGEHDAAELLRERVPAAVAAVRLALLDAVFGQHDAAWLAAQEAAGELDGELAGLAQVARAAGWWWPYEEVVLLTERPTELHRDEAGRLDRADGPALAYPDGFALHVWRGMPVPADFLAGLAGLTLDRIQAEENAELRRVMLEHYGYDRYLTDTGAEPLHRDETGVLWRIQLPDDEPVVMVEVVNSTPEPDGTSRTYWLRVPPRTRTARAGVAWTFGVPEEEYQPLRET</sequence>
<evidence type="ECO:0000313" key="3">
    <source>
        <dbReference type="Proteomes" id="UP000540506"/>
    </source>
</evidence>
<evidence type="ECO:0000259" key="1">
    <source>
        <dbReference type="Pfam" id="PF20530"/>
    </source>
</evidence>
<dbReference type="AlphaFoldDB" id="A0A7W7VSJ4"/>
<organism evidence="2 3">
    <name type="scientific">Kitasatospora kifunensis</name>
    <name type="common">Streptomyces kifunensis</name>
    <dbReference type="NCBI Taxonomy" id="58351"/>
    <lineage>
        <taxon>Bacteria</taxon>
        <taxon>Bacillati</taxon>
        <taxon>Actinomycetota</taxon>
        <taxon>Actinomycetes</taxon>
        <taxon>Kitasatosporales</taxon>
        <taxon>Streptomycetaceae</taxon>
        <taxon>Kitasatospora</taxon>
    </lineage>
</organism>
<keyword evidence="3" id="KW-1185">Reference proteome</keyword>
<dbReference type="RefSeq" id="WP_221521433.1">
    <property type="nucleotide sequence ID" value="NZ_JACHJV010000001.1"/>
</dbReference>
<proteinExistence type="predicted"/>
<dbReference type="InterPro" id="IPR046633">
    <property type="entry name" value="DUF6745"/>
</dbReference>
<dbReference type="EMBL" id="JACHJV010000001">
    <property type="protein sequence ID" value="MBB4921241.1"/>
    <property type="molecule type" value="Genomic_DNA"/>
</dbReference>
<accession>A0A7W7VSJ4</accession>
<comment type="caution">
    <text evidence="2">The sequence shown here is derived from an EMBL/GenBank/DDBJ whole genome shotgun (WGS) entry which is preliminary data.</text>
</comment>
<name>A0A7W7VSJ4_KITKI</name>
<protein>
    <recommendedName>
        <fullName evidence="1">DUF6745 domain-containing protein</fullName>
    </recommendedName>
</protein>
<dbReference type="Proteomes" id="UP000540506">
    <property type="component" value="Unassembled WGS sequence"/>
</dbReference>
<reference evidence="2 3" key="1">
    <citation type="submission" date="2020-08" db="EMBL/GenBank/DDBJ databases">
        <title>Sequencing the genomes of 1000 actinobacteria strains.</title>
        <authorList>
            <person name="Klenk H.-P."/>
        </authorList>
    </citation>
    <scope>NUCLEOTIDE SEQUENCE [LARGE SCALE GENOMIC DNA]</scope>
    <source>
        <strain evidence="2 3">DSM 41654</strain>
    </source>
</reference>
<feature type="domain" description="DUF6745" evidence="1">
    <location>
        <begin position="206"/>
        <end position="413"/>
    </location>
</feature>
<gene>
    <name evidence="2" type="ORF">FHR34_000234</name>
</gene>